<keyword evidence="1 3" id="KW-0853">WD repeat</keyword>
<dbReference type="EMBL" id="BTGU01000022">
    <property type="protein sequence ID" value="GMN46399.1"/>
    <property type="molecule type" value="Genomic_DNA"/>
</dbReference>
<dbReference type="Gene3D" id="2.130.10.10">
    <property type="entry name" value="YVTN repeat-like/Quinoprotein amine dehydrogenase"/>
    <property type="match status" value="1"/>
</dbReference>
<dbReference type="Pfam" id="PF23761">
    <property type="entry name" value="Beta-prop_DCAF4"/>
    <property type="match status" value="1"/>
</dbReference>
<organism evidence="4 5">
    <name type="scientific">Ficus carica</name>
    <name type="common">Common fig</name>
    <dbReference type="NCBI Taxonomy" id="3494"/>
    <lineage>
        <taxon>Eukaryota</taxon>
        <taxon>Viridiplantae</taxon>
        <taxon>Streptophyta</taxon>
        <taxon>Embryophyta</taxon>
        <taxon>Tracheophyta</taxon>
        <taxon>Spermatophyta</taxon>
        <taxon>Magnoliopsida</taxon>
        <taxon>eudicotyledons</taxon>
        <taxon>Gunneridae</taxon>
        <taxon>Pentapetalae</taxon>
        <taxon>rosids</taxon>
        <taxon>fabids</taxon>
        <taxon>Rosales</taxon>
        <taxon>Moraceae</taxon>
        <taxon>Ficeae</taxon>
        <taxon>Ficus</taxon>
    </lineage>
</organism>
<dbReference type="Proteomes" id="UP001187192">
    <property type="component" value="Unassembled WGS sequence"/>
</dbReference>
<comment type="caution">
    <text evidence="4">The sequence shown here is derived from an EMBL/GenBank/DDBJ whole genome shotgun (WGS) entry which is preliminary data.</text>
</comment>
<feature type="repeat" description="WD" evidence="3">
    <location>
        <begin position="277"/>
        <end position="320"/>
    </location>
</feature>
<dbReference type="InterPro" id="IPR036322">
    <property type="entry name" value="WD40_repeat_dom_sf"/>
</dbReference>
<dbReference type="PANTHER" id="PTHR44472:SF1">
    <property type="entry name" value="DDB1 AND CUL4 ASSOCIATED FACTOR 4"/>
    <property type="match status" value="1"/>
</dbReference>
<dbReference type="InterPro" id="IPR015943">
    <property type="entry name" value="WD40/YVTN_repeat-like_dom_sf"/>
</dbReference>
<evidence type="ECO:0000256" key="1">
    <source>
        <dbReference type="ARBA" id="ARBA00022574"/>
    </source>
</evidence>
<dbReference type="AlphaFoldDB" id="A0AA88A5X4"/>
<evidence type="ECO:0000256" key="2">
    <source>
        <dbReference type="ARBA" id="ARBA00022737"/>
    </source>
</evidence>
<reference evidence="4" key="1">
    <citation type="submission" date="2023-07" db="EMBL/GenBank/DDBJ databases">
        <title>draft genome sequence of fig (Ficus carica).</title>
        <authorList>
            <person name="Takahashi T."/>
            <person name="Nishimura K."/>
        </authorList>
    </citation>
    <scope>NUCLEOTIDE SEQUENCE</scope>
</reference>
<dbReference type="SMART" id="SM00320">
    <property type="entry name" value="WD40"/>
    <property type="match status" value="2"/>
</dbReference>
<dbReference type="PANTHER" id="PTHR44472">
    <property type="entry name" value="DDB1- AND CUL4-ASSOCIATED FACTOR 4-RELATED"/>
    <property type="match status" value="1"/>
</dbReference>
<name>A0AA88A5X4_FICCA</name>
<evidence type="ECO:0000256" key="3">
    <source>
        <dbReference type="PROSITE-ProRule" id="PRU00221"/>
    </source>
</evidence>
<proteinExistence type="predicted"/>
<keyword evidence="2" id="KW-0677">Repeat</keyword>
<dbReference type="SUPFAM" id="SSF50978">
    <property type="entry name" value="WD40 repeat-like"/>
    <property type="match status" value="1"/>
</dbReference>
<evidence type="ECO:0000313" key="4">
    <source>
        <dbReference type="EMBL" id="GMN46399.1"/>
    </source>
</evidence>
<dbReference type="InterPro" id="IPR052254">
    <property type="entry name" value="CUL4-DDB1_E3_ligase_receptor"/>
</dbReference>
<sequence>MHATHMQVWKYSGTEKIGDSALERIRIDVQLHEGQTTTDVLLTGGINGSLSISEIGKVRQEFDYGIQCVPNGVWPTIEGNQTECGRAPERIWRDTRASLQMSSNISCIKVFRKKLPLPIEDGGGIQHALISTLGSERYGGSLCVLNLSEPLDFEPAALFIRRRIQEVATFDCTIWTADCGSNDNRAAIGTNLGAALVDVETGMTSWVLRSKSDVLALQLVHSLSGNINHSDTIKLPSSISSLVSLQFDDQYFLASSMDGSLKLYDHRLIQRGPIQSYEGHVNSHTRIQLGVDPLERFVMSGGDDCYLRLWSIKSGELLFQEKFSNAVLSTVCWRSEGPSVALSSDQNETNSVSKYFDEESCGSGAWLSSLEGLFYMQWL</sequence>
<keyword evidence="5" id="KW-1185">Reference proteome</keyword>
<accession>A0AA88A5X4</accession>
<gene>
    <name evidence="4" type="ORF">TIFTF001_015583</name>
</gene>
<evidence type="ECO:0000313" key="5">
    <source>
        <dbReference type="Proteomes" id="UP001187192"/>
    </source>
</evidence>
<protein>
    <submittedName>
        <fullName evidence="4">Uncharacterized protein</fullName>
    </submittedName>
</protein>
<dbReference type="InterPro" id="IPR001680">
    <property type="entry name" value="WD40_rpt"/>
</dbReference>
<dbReference type="PROSITE" id="PS50082">
    <property type="entry name" value="WD_REPEATS_2"/>
    <property type="match status" value="1"/>
</dbReference>